<dbReference type="InterPro" id="IPR046001">
    <property type="entry name" value="DUF5957"/>
</dbReference>
<accession>A0A918XE29</accession>
<evidence type="ECO:0000313" key="3">
    <source>
        <dbReference type="Proteomes" id="UP000654947"/>
    </source>
</evidence>
<name>A0A918XE29_9ACTN</name>
<dbReference type="Proteomes" id="UP000654947">
    <property type="component" value="Unassembled WGS sequence"/>
</dbReference>
<feature type="transmembrane region" description="Helical" evidence="1">
    <location>
        <begin position="7"/>
        <end position="33"/>
    </location>
</feature>
<dbReference type="EMBL" id="BMXL01000013">
    <property type="protein sequence ID" value="GHD27564.1"/>
    <property type="molecule type" value="Genomic_DNA"/>
</dbReference>
<proteinExistence type="predicted"/>
<gene>
    <name evidence="2" type="ORF">GCM10007147_26700</name>
</gene>
<keyword evidence="3" id="KW-1185">Reference proteome</keyword>
<evidence type="ECO:0000313" key="2">
    <source>
        <dbReference type="EMBL" id="GHD27564.1"/>
    </source>
</evidence>
<dbReference type="Pfam" id="PF19382">
    <property type="entry name" value="DUF5957"/>
    <property type="match status" value="1"/>
</dbReference>
<comment type="caution">
    <text evidence="2">The sequence shown here is derived from an EMBL/GenBank/DDBJ whole genome shotgun (WGS) entry which is preliminary data.</text>
</comment>
<feature type="transmembrane region" description="Helical" evidence="1">
    <location>
        <begin position="39"/>
        <end position="58"/>
    </location>
</feature>
<keyword evidence="1" id="KW-1133">Transmembrane helix</keyword>
<reference evidence="2 3" key="1">
    <citation type="journal article" date="2014" name="Int. J. Syst. Evol. Microbiol.">
        <title>Complete genome sequence of Corynebacterium casei LMG S-19264T (=DSM 44701T), isolated from a smear-ripened cheese.</title>
        <authorList>
            <consortium name="US DOE Joint Genome Institute (JGI-PGF)"/>
            <person name="Walter F."/>
            <person name="Albersmeier A."/>
            <person name="Kalinowski J."/>
            <person name="Ruckert C."/>
        </authorList>
    </citation>
    <scope>NUCLEOTIDE SEQUENCE [LARGE SCALE GENOMIC DNA]</scope>
    <source>
        <strain evidence="2 3">KCTC 19473</strain>
    </source>
</reference>
<keyword evidence="1" id="KW-0472">Membrane</keyword>
<dbReference type="RefSeq" id="WP_193518048.1">
    <property type="nucleotide sequence ID" value="NZ_BMXL01000013.1"/>
</dbReference>
<sequence length="64" mass="6660">MRMVLGAVFGLVGGFFLGMVIDQVIGVIGFLVFDGPIHFRGLPVILAVVGVAAGVFLASRSRAQ</sequence>
<organism evidence="2 3">
    <name type="scientific">Nocardiopsis kunsanensis</name>
    <dbReference type="NCBI Taxonomy" id="141693"/>
    <lineage>
        <taxon>Bacteria</taxon>
        <taxon>Bacillati</taxon>
        <taxon>Actinomycetota</taxon>
        <taxon>Actinomycetes</taxon>
        <taxon>Streptosporangiales</taxon>
        <taxon>Nocardiopsidaceae</taxon>
        <taxon>Nocardiopsis</taxon>
    </lineage>
</organism>
<dbReference type="AlphaFoldDB" id="A0A918XE29"/>
<evidence type="ECO:0000256" key="1">
    <source>
        <dbReference type="SAM" id="Phobius"/>
    </source>
</evidence>
<keyword evidence="1" id="KW-0812">Transmembrane</keyword>
<protein>
    <submittedName>
        <fullName evidence="2">Uncharacterized protein</fullName>
    </submittedName>
</protein>